<dbReference type="Pfam" id="PF17802">
    <property type="entry name" value="SpaA"/>
    <property type="match status" value="1"/>
</dbReference>
<gene>
    <name evidence="6" type="ORF">NE619_17845</name>
</gene>
<evidence type="ECO:0000313" key="6">
    <source>
        <dbReference type="EMBL" id="MCQ4638595.1"/>
    </source>
</evidence>
<dbReference type="SUPFAM" id="SSF49478">
    <property type="entry name" value="Cna protein B-type domain"/>
    <property type="match status" value="1"/>
</dbReference>
<proteinExistence type="inferred from homology"/>
<protein>
    <submittedName>
        <fullName evidence="6">Prealbumin-like fold domain-containing protein</fullName>
    </submittedName>
</protein>
<keyword evidence="7" id="KW-1185">Reference proteome</keyword>
<evidence type="ECO:0000256" key="2">
    <source>
        <dbReference type="ARBA" id="ARBA00022525"/>
    </source>
</evidence>
<dbReference type="PANTHER" id="PTHR36108:SF13">
    <property type="entry name" value="COLOSSIN-B-RELATED"/>
    <property type="match status" value="1"/>
</dbReference>
<dbReference type="PANTHER" id="PTHR36108">
    <property type="entry name" value="COLOSSIN-B-RELATED"/>
    <property type="match status" value="1"/>
</dbReference>
<dbReference type="InterPro" id="IPR013783">
    <property type="entry name" value="Ig-like_fold"/>
</dbReference>
<evidence type="ECO:0000256" key="1">
    <source>
        <dbReference type="ARBA" id="ARBA00007257"/>
    </source>
</evidence>
<organism evidence="6 7">
    <name type="scientific">Anaerovorax odorimutans</name>
    <dbReference type="NCBI Taxonomy" id="109327"/>
    <lineage>
        <taxon>Bacteria</taxon>
        <taxon>Bacillati</taxon>
        <taxon>Bacillota</taxon>
        <taxon>Clostridia</taxon>
        <taxon>Peptostreptococcales</taxon>
        <taxon>Anaerovoracaceae</taxon>
        <taxon>Anaerovorax</taxon>
    </lineage>
</organism>
<dbReference type="Proteomes" id="UP001524502">
    <property type="component" value="Unassembled WGS sequence"/>
</dbReference>
<name>A0ABT1RTR9_9FIRM</name>
<comment type="similarity">
    <text evidence="1">Belongs to the serine-aspartate repeat-containing protein (SDr) family.</text>
</comment>
<keyword evidence="3" id="KW-0732">Signal</keyword>
<evidence type="ECO:0000259" key="5">
    <source>
        <dbReference type="Pfam" id="PF17802"/>
    </source>
</evidence>
<reference evidence="6 7" key="1">
    <citation type="submission" date="2022-06" db="EMBL/GenBank/DDBJ databases">
        <title>Isolation of gut microbiota from human fecal samples.</title>
        <authorList>
            <person name="Pamer E.G."/>
            <person name="Barat B."/>
            <person name="Waligurski E."/>
            <person name="Medina S."/>
            <person name="Paddock L."/>
            <person name="Mostad J."/>
        </authorList>
    </citation>
    <scope>NUCLEOTIDE SEQUENCE [LARGE SCALE GENOMIC DNA]</scope>
    <source>
        <strain evidence="6 7">SL.3.17</strain>
    </source>
</reference>
<evidence type="ECO:0000256" key="3">
    <source>
        <dbReference type="ARBA" id="ARBA00022729"/>
    </source>
</evidence>
<dbReference type="InterPro" id="IPR041033">
    <property type="entry name" value="SpaA_PFL_dom_1"/>
</dbReference>
<keyword evidence="4" id="KW-0812">Transmembrane</keyword>
<evidence type="ECO:0000313" key="7">
    <source>
        <dbReference type="Proteomes" id="UP001524502"/>
    </source>
</evidence>
<dbReference type="Gene3D" id="2.60.40.10">
    <property type="entry name" value="Immunoglobulins"/>
    <property type="match status" value="1"/>
</dbReference>
<dbReference type="EMBL" id="JANFXK010000046">
    <property type="protein sequence ID" value="MCQ4638595.1"/>
    <property type="molecule type" value="Genomic_DNA"/>
</dbReference>
<sequence length="153" mass="17205">YPFEVKQDGEIVKCSITNTPKPTFLLLNKISASTGKPLEGAIFGLYDSKKKLIEKQTSDENGKVIFENLKPGTYYYRELQAPKGYQKDGDWKAITIKQYGQHVKVEVENQSITTAVQTGDDFPILLLLVVALLAVIMAVVVFRHSRKKKGEKK</sequence>
<keyword evidence="2" id="KW-0964">Secreted</keyword>
<feature type="transmembrane region" description="Helical" evidence="4">
    <location>
        <begin position="122"/>
        <end position="142"/>
    </location>
</feature>
<accession>A0ABT1RTR9</accession>
<feature type="domain" description="SpaA-like prealbumin fold" evidence="5">
    <location>
        <begin position="27"/>
        <end position="110"/>
    </location>
</feature>
<comment type="caution">
    <text evidence="6">The sequence shown here is derived from an EMBL/GenBank/DDBJ whole genome shotgun (WGS) entry which is preliminary data.</text>
</comment>
<dbReference type="RefSeq" id="WP_256133802.1">
    <property type="nucleotide sequence ID" value="NZ_JANFXK010000046.1"/>
</dbReference>
<feature type="non-terminal residue" evidence="6">
    <location>
        <position position="1"/>
    </location>
</feature>
<evidence type="ECO:0000256" key="4">
    <source>
        <dbReference type="SAM" id="Phobius"/>
    </source>
</evidence>
<keyword evidence="4" id="KW-0472">Membrane</keyword>
<keyword evidence="4" id="KW-1133">Transmembrane helix</keyword>